<comment type="caution">
    <text evidence="4">The sequence shown here is derived from an EMBL/GenBank/DDBJ whole genome shotgun (WGS) entry which is preliminary data.</text>
</comment>
<evidence type="ECO:0000256" key="2">
    <source>
        <dbReference type="SAM" id="MobiDB-lite"/>
    </source>
</evidence>
<dbReference type="SUPFAM" id="SSF81301">
    <property type="entry name" value="Nucleotidyltransferase"/>
    <property type="match status" value="1"/>
</dbReference>
<dbReference type="EMBL" id="SWLG01000024">
    <property type="protein sequence ID" value="TLS35302.1"/>
    <property type="molecule type" value="Genomic_DNA"/>
</dbReference>
<evidence type="ECO:0000313" key="5">
    <source>
        <dbReference type="Proteomes" id="UP000308230"/>
    </source>
</evidence>
<dbReference type="RefSeq" id="WP_138129190.1">
    <property type="nucleotide sequence ID" value="NZ_SWLG01000024.1"/>
</dbReference>
<reference evidence="4 5" key="1">
    <citation type="submission" date="2019-04" db="EMBL/GenBank/DDBJ databases">
        <title>Bacillus caeni sp. nov., a bacterium isolated from mangrove sediment.</title>
        <authorList>
            <person name="Huang H."/>
            <person name="Mo K."/>
            <person name="Hu Y."/>
        </authorList>
    </citation>
    <scope>NUCLEOTIDE SEQUENCE [LARGE SCALE GENOMIC DNA]</scope>
    <source>
        <strain evidence="4 5">HB172195</strain>
    </source>
</reference>
<keyword evidence="5" id="KW-1185">Reference proteome</keyword>
<dbReference type="AlphaFoldDB" id="A0A5R9EVQ2"/>
<dbReference type="InterPro" id="IPR007685">
    <property type="entry name" value="RelA_SpoT"/>
</dbReference>
<feature type="region of interest" description="Disordered" evidence="2">
    <location>
        <begin position="432"/>
        <end position="458"/>
    </location>
</feature>
<proteinExistence type="predicted"/>
<dbReference type="Pfam" id="PF04607">
    <property type="entry name" value="RelA_SpoT"/>
    <property type="match status" value="1"/>
</dbReference>
<evidence type="ECO:0000313" key="4">
    <source>
        <dbReference type="EMBL" id="TLS35302.1"/>
    </source>
</evidence>
<name>A0A5R9EVQ2_9BACL</name>
<accession>A0A5R9EVQ2</accession>
<gene>
    <name evidence="4" type="ORF">FCL54_21190</name>
</gene>
<dbReference type="Proteomes" id="UP000308230">
    <property type="component" value="Unassembled WGS sequence"/>
</dbReference>
<dbReference type="UniPathway" id="UPA00908">
    <property type="reaction ID" value="UER00884"/>
</dbReference>
<dbReference type="InterPro" id="IPR043519">
    <property type="entry name" value="NT_sf"/>
</dbReference>
<feature type="compositionally biased region" description="Acidic residues" evidence="2">
    <location>
        <begin position="438"/>
        <end position="456"/>
    </location>
</feature>
<dbReference type="PANTHER" id="PTHR41773">
    <property type="entry name" value="GTP PYROPHOSPHATASE-RELATED"/>
    <property type="match status" value="1"/>
</dbReference>
<protein>
    <recommendedName>
        <fullName evidence="3">RelA/SpoT domain-containing protein</fullName>
    </recommendedName>
</protein>
<organism evidence="4 5">
    <name type="scientific">Exobacillus caeni</name>
    <dbReference type="NCBI Taxonomy" id="2574798"/>
    <lineage>
        <taxon>Bacteria</taxon>
        <taxon>Bacillati</taxon>
        <taxon>Bacillota</taxon>
        <taxon>Bacilli</taxon>
        <taxon>Bacillales</taxon>
        <taxon>Guptibacillaceae</taxon>
        <taxon>Exobacillus</taxon>
    </lineage>
</organism>
<dbReference type="GO" id="GO:0015970">
    <property type="term" value="P:guanosine tetraphosphate biosynthetic process"/>
    <property type="evidence" value="ECO:0007669"/>
    <property type="project" value="UniProtKB-UniPathway"/>
</dbReference>
<evidence type="ECO:0000256" key="1">
    <source>
        <dbReference type="ARBA" id="ARBA00004976"/>
    </source>
</evidence>
<dbReference type="Gene3D" id="3.30.460.10">
    <property type="entry name" value="Beta Polymerase, domain 2"/>
    <property type="match status" value="1"/>
</dbReference>
<feature type="domain" description="RelA/SpoT" evidence="3">
    <location>
        <begin position="70"/>
        <end position="213"/>
    </location>
</feature>
<comment type="pathway">
    <text evidence="1">Purine metabolism; ppGpp biosynthesis; ppGpp from GTP: step 1/2.</text>
</comment>
<dbReference type="SMART" id="SM00954">
    <property type="entry name" value="RelA_SpoT"/>
    <property type="match status" value="1"/>
</dbReference>
<sequence length="537" mass="63056">MTEKNLTNKKFREEIEAIYSKMTTDLESIAKEIIALLDDVFYSILQSENEKYNLLHNVGLKEGKYYSISSRIKESKSLGEKLVRKSDLLKIKSECNGEILVEKISEFLKGRYTDLIGIKILGDLHFDEVNIFKLIEENSAFFEDRYSKIIFKEISQQPQPMENGLDIYRIDCQYTKKISPFTVYNFELQIKSQLMSAWADMEHQQYYKNFIFNPIRNTSQPIMNEVGKLIYQTEELLIKIRNSEKEYSEIQERLDFTATLGDIYSEFIQNSLTISAEPMLTNVSGALYMLNDIIEPDEEAIRKIIKSGFLYTPPAIEGGEHSHYIALRDTDFQIQILEAISLLWYKSKNKFCGEFSYDDYISQFNEHFLDGLIRTFKLEALADNFKCFWYMLFKEINVSDVYLSISKYYEISSFFRQVHDEWEKSFGELLEQTSEDQSKDEDGDEIENEEDFDDNSEPNLHEGLLAINLVFALKKLYKKYDTYQLGHKYQISIENIDYPIIRTKLEELFKTLIASFDKSQHPLLNDVQEVCISLIKR</sequence>
<dbReference type="PANTHER" id="PTHR41773:SF1">
    <property type="entry name" value="RELA_SPOT DOMAIN-CONTAINING PROTEIN"/>
    <property type="match status" value="1"/>
</dbReference>
<dbReference type="OrthoDB" id="1694513at2"/>
<evidence type="ECO:0000259" key="3">
    <source>
        <dbReference type="SMART" id="SM00954"/>
    </source>
</evidence>